<evidence type="ECO:0000313" key="5">
    <source>
        <dbReference type="Proteomes" id="UP000193484"/>
    </source>
</evidence>
<evidence type="ECO:0000259" key="3">
    <source>
        <dbReference type="Pfam" id="PF26525"/>
    </source>
</evidence>
<dbReference type="Pfam" id="PF26525">
    <property type="entry name" value="DUF8174"/>
    <property type="match status" value="1"/>
</dbReference>
<evidence type="ECO:0000256" key="2">
    <source>
        <dbReference type="SAM" id="Phobius"/>
    </source>
</evidence>
<feature type="compositionally biased region" description="Pro residues" evidence="1">
    <location>
        <begin position="89"/>
        <end position="99"/>
    </location>
</feature>
<dbReference type="Proteomes" id="UP000193484">
    <property type="component" value="Unassembled WGS sequence"/>
</dbReference>
<accession>A0A1X1QVN1</accession>
<feature type="compositionally biased region" description="Pro residues" evidence="1">
    <location>
        <begin position="130"/>
        <end position="152"/>
    </location>
</feature>
<feature type="transmembrane region" description="Helical" evidence="2">
    <location>
        <begin position="200"/>
        <end position="221"/>
    </location>
</feature>
<dbReference type="STRING" id="1793.AWC04_00610"/>
<gene>
    <name evidence="4" type="ORF">AWC04_00610</name>
</gene>
<keyword evidence="2" id="KW-1133">Transmembrane helix</keyword>
<sequence length="356" mass="36381">MEPTPAGEPQAGQDAATGAGQDTGQHAAADASNNAADAALTPEPAEQAPQPQEPAQAAPAEPAVESGPATDPHLAIPAAVANSGAIPVPGAPLPYPQTPDDPRTGPQALSGPHALSGPQALSGPLSYPSAPAPAQPYFPPPAAPGYPGFPPGPGAPPPPMPYPGSPEYRQMYGSNPAPAYPGMLPPAVPYPPRPPRWKSWGLPAAVLLAVAAMLIAVVVAVRGDSTVDPAQGITEASATQAIQTFLNALADQDLDEIARNSLCGLYDQVTDLRGELAVSKLAAQAYDKQFSKTEVTSIDKMVFVSPSNAQVLFTMRTTPGSAVRGTGTAERQAIVQLQESDGQILVCSYVMRGGSF</sequence>
<keyword evidence="2" id="KW-0472">Membrane</keyword>
<name>A0A1X1QVN1_MYCFA</name>
<feature type="region of interest" description="Disordered" evidence="1">
    <location>
        <begin position="89"/>
        <end position="152"/>
    </location>
</feature>
<feature type="compositionally biased region" description="Low complexity" evidence="1">
    <location>
        <begin position="10"/>
        <end position="63"/>
    </location>
</feature>
<evidence type="ECO:0000256" key="1">
    <source>
        <dbReference type="SAM" id="MobiDB-lite"/>
    </source>
</evidence>
<comment type="caution">
    <text evidence="4">The sequence shown here is derived from an EMBL/GenBank/DDBJ whole genome shotgun (WGS) entry which is preliminary data.</text>
</comment>
<protein>
    <recommendedName>
        <fullName evidence="3">DUF8174 domain-containing protein</fullName>
    </recommendedName>
</protein>
<dbReference type="AlphaFoldDB" id="A0A1X1QVN1"/>
<keyword evidence="2" id="KW-0812">Transmembrane</keyword>
<reference evidence="4 5" key="1">
    <citation type="submission" date="2016-01" db="EMBL/GenBank/DDBJ databases">
        <title>The new phylogeny of the genus Mycobacterium.</title>
        <authorList>
            <person name="Tarcisio F."/>
            <person name="Conor M."/>
            <person name="Antonella G."/>
            <person name="Elisabetta G."/>
            <person name="Giulia F.S."/>
            <person name="Sara T."/>
            <person name="Anna F."/>
            <person name="Clotilde B."/>
            <person name="Roberto B."/>
            <person name="Veronica D.S."/>
            <person name="Fabio R."/>
            <person name="Monica P."/>
            <person name="Olivier J."/>
            <person name="Enrico T."/>
            <person name="Nicola S."/>
        </authorList>
    </citation>
    <scope>NUCLEOTIDE SEQUENCE [LARGE SCALE GENOMIC DNA]</scope>
    <source>
        <strain evidence="4 5">DSM 44179</strain>
    </source>
</reference>
<feature type="domain" description="DUF8174" evidence="3">
    <location>
        <begin position="230"/>
        <end position="352"/>
    </location>
</feature>
<keyword evidence="5" id="KW-1185">Reference proteome</keyword>
<dbReference type="InterPro" id="IPR058487">
    <property type="entry name" value="DUF8174"/>
</dbReference>
<dbReference type="EMBL" id="LQOJ01000084">
    <property type="protein sequence ID" value="ORU95192.1"/>
    <property type="molecule type" value="Genomic_DNA"/>
</dbReference>
<proteinExistence type="predicted"/>
<evidence type="ECO:0000313" key="4">
    <source>
        <dbReference type="EMBL" id="ORU95192.1"/>
    </source>
</evidence>
<organism evidence="4 5">
    <name type="scientific">Mycolicibacterium fallax</name>
    <name type="common">Mycobacterium fallax</name>
    <dbReference type="NCBI Taxonomy" id="1793"/>
    <lineage>
        <taxon>Bacteria</taxon>
        <taxon>Bacillati</taxon>
        <taxon>Actinomycetota</taxon>
        <taxon>Actinomycetes</taxon>
        <taxon>Mycobacteriales</taxon>
        <taxon>Mycobacteriaceae</taxon>
        <taxon>Mycolicibacterium</taxon>
    </lineage>
</organism>
<feature type="region of interest" description="Disordered" evidence="1">
    <location>
        <begin position="1"/>
        <end position="72"/>
    </location>
</feature>